<dbReference type="AlphaFoldDB" id="A0A1I4BK25"/>
<protein>
    <submittedName>
        <fullName evidence="1">Uncharacterized protein</fullName>
    </submittedName>
</protein>
<reference evidence="1 2" key="1">
    <citation type="submission" date="2016-10" db="EMBL/GenBank/DDBJ databases">
        <authorList>
            <person name="Varghese N."/>
            <person name="Submissions S."/>
        </authorList>
    </citation>
    <scope>NUCLEOTIDE SEQUENCE [LARGE SCALE GENOMIC DNA]</scope>
    <source>
        <strain evidence="1 2">DSM 21822</strain>
    </source>
</reference>
<keyword evidence="2" id="KW-1185">Reference proteome</keyword>
<dbReference type="Proteomes" id="UP000323300">
    <property type="component" value="Unassembled WGS sequence"/>
</dbReference>
<sequence>MTVLEQSAGKADSANRRITATCRCLNCGELFQRGPRLAEFCGRKCVRAFNNRRMTRGAELYDLLMVARFQREEATTNKVWRAINRLASRFRDEDKAYRAARRSWRRLRAVKETKPLLWAE</sequence>
<evidence type="ECO:0000313" key="1">
    <source>
        <dbReference type="EMBL" id="SFK68883.1"/>
    </source>
</evidence>
<evidence type="ECO:0000313" key="2">
    <source>
        <dbReference type="Proteomes" id="UP000323300"/>
    </source>
</evidence>
<gene>
    <name evidence="1" type="ORF">SAMN04488498_110190</name>
</gene>
<proteinExistence type="predicted"/>
<name>A0A1I4BK25_9HYPH</name>
<organism evidence="1 2">
    <name type="scientific">Neomesorhizobium albiziae</name>
    <dbReference type="NCBI Taxonomy" id="335020"/>
    <lineage>
        <taxon>Bacteria</taxon>
        <taxon>Pseudomonadati</taxon>
        <taxon>Pseudomonadota</taxon>
        <taxon>Alphaproteobacteria</taxon>
        <taxon>Hyphomicrobiales</taxon>
        <taxon>Phyllobacteriaceae</taxon>
        <taxon>Neomesorhizobium</taxon>
    </lineage>
</organism>
<accession>A0A1I4BK25</accession>
<dbReference type="EMBL" id="FOSL01000010">
    <property type="protein sequence ID" value="SFK68883.1"/>
    <property type="molecule type" value="Genomic_DNA"/>
</dbReference>